<proteinExistence type="predicted"/>
<evidence type="ECO:0000313" key="1">
    <source>
        <dbReference type="EMBL" id="SMG29348.1"/>
    </source>
</evidence>
<evidence type="ECO:0000313" key="2">
    <source>
        <dbReference type="Proteomes" id="UP000193804"/>
    </source>
</evidence>
<dbReference type="Proteomes" id="UP000193804">
    <property type="component" value="Unassembled WGS sequence"/>
</dbReference>
<accession>A0A1X7JN80</accession>
<dbReference type="Gene3D" id="1.10.10.1710">
    <property type="entry name" value="Deoxyribodipyrimidine photolyase-related"/>
    <property type="match status" value="1"/>
</dbReference>
<dbReference type="Gene3D" id="1.25.40.80">
    <property type="match status" value="1"/>
</dbReference>
<dbReference type="RefSeq" id="WP_085516736.1">
    <property type="nucleotide sequence ID" value="NZ_FXAW01000003.1"/>
</dbReference>
<protein>
    <submittedName>
        <fullName evidence="1">Deoxyribodipyrimidine photolyase-related protein</fullName>
    </submittedName>
</protein>
<dbReference type="PANTHER" id="PTHR38657:SF1">
    <property type="entry name" value="SLR1343 PROTEIN"/>
    <property type="match status" value="1"/>
</dbReference>
<dbReference type="Gene3D" id="1.10.579.10">
    <property type="entry name" value="DNA Cyclobutane Dipyrimidine Photolyase, subunit A, domain 3"/>
    <property type="match status" value="1"/>
</dbReference>
<dbReference type="GO" id="GO:0016829">
    <property type="term" value="F:lyase activity"/>
    <property type="evidence" value="ECO:0007669"/>
    <property type="project" value="UniProtKB-KW"/>
</dbReference>
<dbReference type="PANTHER" id="PTHR38657">
    <property type="entry name" value="SLR1343 PROTEIN"/>
    <property type="match status" value="1"/>
</dbReference>
<dbReference type="InterPro" id="IPR052551">
    <property type="entry name" value="UV-DNA_repair_photolyase"/>
</dbReference>
<dbReference type="OrthoDB" id="5288100at2"/>
<organism evidence="1 2">
    <name type="scientific">Marivirga sericea</name>
    <dbReference type="NCBI Taxonomy" id="1028"/>
    <lineage>
        <taxon>Bacteria</taxon>
        <taxon>Pseudomonadati</taxon>
        <taxon>Bacteroidota</taxon>
        <taxon>Cytophagia</taxon>
        <taxon>Cytophagales</taxon>
        <taxon>Marivirgaceae</taxon>
        <taxon>Marivirga</taxon>
    </lineage>
</organism>
<sequence length="511" mass="60624">MKKTLRLILGDQLNQKHSWFSEENDDVLYVLMEMRQETDYVTHHIQKVVSFFSAMRAFKVELEAKGHKFLYIKINDAGNKQSLKDNIKSIIKEHKIEHFEYLLPDEYRLDQQLRSLVEEISISSNSVDTEHFLTGRNDIADFFSGKKQFLMENFYRKMRKDHDILMDGKEPIGGKWNFDHDNRNKYKGEVPIPPAYSYKNDVKEVFKDIENAGIKTIGTVDADNFHWPIDRKQALQFARYFCRELLPYFGTYQDAMHTEEQFLFHSRISFALNSKLISPRELVDKIIKAWEEDQDKINIAQVEGYIRQVIGWREYMRGIYWAKMPDYAEKNFFEHDRPLPDFYWTGKTKMKCMEKSIKQSLTEAYAHHIQRLMVTGNFALLNMTDPDEVDKWYLGIYIDAIEWVEITNTRGMSQFADGGIVGSKPYLASANYMHKMSNYCANCHYDHKKKVGEKACPFNSLYWNFYNTHRDKLAKNQRISMMYRTWDKKSDQEKEDLLKQADYYLAHADEL</sequence>
<dbReference type="Pfam" id="PF04244">
    <property type="entry name" value="DPRP"/>
    <property type="match status" value="1"/>
</dbReference>
<keyword evidence="2" id="KW-1185">Reference proteome</keyword>
<dbReference type="EMBL" id="FXAW01000003">
    <property type="protein sequence ID" value="SMG29348.1"/>
    <property type="molecule type" value="Genomic_DNA"/>
</dbReference>
<keyword evidence="1" id="KW-0456">Lyase</keyword>
<dbReference type="SUPFAM" id="SSF48173">
    <property type="entry name" value="Cryptochrome/photolyase FAD-binding domain"/>
    <property type="match status" value="1"/>
</dbReference>
<dbReference type="InterPro" id="IPR014729">
    <property type="entry name" value="Rossmann-like_a/b/a_fold"/>
</dbReference>
<dbReference type="AlphaFoldDB" id="A0A1X7JN80"/>
<name>A0A1X7JN80_9BACT</name>
<dbReference type="InterPro" id="IPR007357">
    <property type="entry name" value="PhrB-like"/>
</dbReference>
<reference evidence="2" key="1">
    <citation type="submission" date="2017-04" db="EMBL/GenBank/DDBJ databases">
        <authorList>
            <person name="Varghese N."/>
            <person name="Submissions S."/>
        </authorList>
    </citation>
    <scope>NUCLEOTIDE SEQUENCE [LARGE SCALE GENOMIC DNA]</scope>
    <source>
        <strain evidence="2">DSM 4125</strain>
    </source>
</reference>
<dbReference type="STRING" id="1028.SAMN05661096_01821"/>
<dbReference type="InterPro" id="IPR036134">
    <property type="entry name" value="Crypto/Photolyase_FAD-like_sf"/>
</dbReference>
<dbReference type="Gene3D" id="3.40.50.620">
    <property type="entry name" value="HUPs"/>
    <property type="match status" value="1"/>
</dbReference>
<gene>
    <name evidence="1" type="ORF">SAMN05661096_01821</name>
</gene>